<dbReference type="AlphaFoldDB" id="A0A1H4AGV6"/>
<keyword evidence="2" id="KW-0808">Transferase</keyword>
<dbReference type="GO" id="GO:0032259">
    <property type="term" value="P:methylation"/>
    <property type="evidence" value="ECO:0007669"/>
    <property type="project" value="UniProtKB-KW"/>
</dbReference>
<dbReference type="GO" id="GO:0008757">
    <property type="term" value="F:S-adenosylmethionine-dependent methyltransferase activity"/>
    <property type="evidence" value="ECO:0007669"/>
    <property type="project" value="InterPro"/>
</dbReference>
<reference evidence="2 3" key="1">
    <citation type="submission" date="2016-10" db="EMBL/GenBank/DDBJ databases">
        <authorList>
            <person name="de Groot N.N."/>
        </authorList>
    </citation>
    <scope>NUCLEOTIDE SEQUENCE [LARGE SCALE GENOMIC DNA]</scope>
    <source>
        <strain evidence="2 3">DSM 2872</strain>
    </source>
</reference>
<dbReference type="InterPro" id="IPR013216">
    <property type="entry name" value="Methyltransf_11"/>
</dbReference>
<organism evidence="2 3">
    <name type="scientific">Selenomonas ruminantium</name>
    <dbReference type="NCBI Taxonomy" id="971"/>
    <lineage>
        <taxon>Bacteria</taxon>
        <taxon>Bacillati</taxon>
        <taxon>Bacillota</taxon>
        <taxon>Negativicutes</taxon>
        <taxon>Selenomonadales</taxon>
        <taxon>Selenomonadaceae</taxon>
        <taxon>Selenomonas</taxon>
    </lineage>
</organism>
<proteinExistence type="predicted"/>
<dbReference type="InterPro" id="IPR029063">
    <property type="entry name" value="SAM-dependent_MTases_sf"/>
</dbReference>
<dbReference type="SUPFAM" id="SSF53335">
    <property type="entry name" value="S-adenosyl-L-methionine-dependent methyltransferases"/>
    <property type="match status" value="1"/>
</dbReference>
<feature type="domain" description="Methyltransferase type 11" evidence="1">
    <location>
        <begin position="51"/>
        <end position="111"/>
    </location>
</feature>
<accession>A0A1H4AGV6</accession>
<dbReference type="EMBL" id="FNQG01000017">
    <property type="protein sequence ID" value="SEA34854.1"/>
    <property type="molecule type" value="Genomic_DNA"/>
</dbReference>
<protein>
    <submittedName>
        <fullName evidence="2">Methyltransferase domain-containing protein</fullName>
    </submittedName>
</protein>
<evidence type="ECO:0000313" key="3">
    <source>
        <dbReference type="Proteomes" id="UP000183469"/>
    </source>
</evidence>
<dbReference type="RefSeq" id="WP_074673470.1">
    <property type="nucleotide sequence ID" value="NZ_FNQG01000017.1"/>
</dbReference>
<name>A0A1H4AGV6_SELRU</name>
<evidence type="ECO:0000313" key="2">
    <source>
        <dbReference type="EMBL" id="SEA34854.1"/>
    </source>
</evidence>
<dbReference type="Proteomes" id="UP000183469">
    <property type="component" value="Unassembled WGS sequence"/>
</dbReference>
<sequence>MKQDLTAFLPGGPAPLRWLILESLTYVEKIAALYPHAQLTVVTEIEEAASLREFAGLNIQWVFQDIRQEKLPFQNGSFDAVLAENLLARAYEPYELLLDISRKLTDVGVFYGDFLNIRYTGVLEALKQGQFPVREKHLYAKSEMVRLLDDTLFKEIDFVPGDRDEDNSAEEEWEAAGYANINHELSISRYLFRAAVSTAKVANLKGLYSPEVRKELSRILHRIEYDVARTENLERLQQLCQREGIFPEYLHDFVEETCYHRDKVLALLGQK</sequence>
<dbReference type="Pfam" id="PF08241">
    <property type="entry name" value="Methyltransf_11"/>
    <property type="match status" value="1"/>
</dbReference>
<evidence type="ECO:0000259" key="1">
    <source>
        <dbReference type="Pfam" id="PF08241"/>
    </source>
</evidence>
<dbReference type="Gene3D" id="3.40.50.150">
    <property type="entry name" value="Vaccinia Virus protein VP39"/>
    <property type="match status" value="1"/>
</dbReference>
<gene>
    <name evidence="2" type="ORF">SAMN05660648_02881</name>
</gene>
<keyword evidence="2" id="KW-0489">Methyltransferase</keyword>